<dbReference type="STRING" id="457570.Nther_0049"/>
<reference evidence="1 2" key="1">
    <citation type="submission" date="2008-04" db="EMBL/GenBank/DDBJ databases">
        <title>Complete sequence of chromosome of Natranaerobius thermophilus JW/NM-WN-LF.</title>
        <authorList>
            <consortium name="US DOE Joint Genome Institute"/>
            <person name="Copeland A."/>
            <person name="Lucas S."/>
            <person name="Lapidus A."/>
            <person name="Glavina del Rio T."/>
            <person name="Dalin E."/>
            <person name="Tice H."/>
            <person name="Bruce D."/>
            <person name="Goodwin L."/>
            <person name="Pitluck S."/>
            <person name="Chertkov O."/>
            <person name="Brettin T."/>
            <person name="Detter J.C."/>
            <person name="Han C."/>
            <person name="Kuske C.R."/>
            <person name="Schmutz J."/>
            <person name="Larimer F."/>
            <person name="Land M."/>
            <person name="Hauser L."/>
            <person name="Kyrpides N."/>
            <person name="Lykidis A."/>
            <person name="Mesbah N.M."/>
            <person name="Wiegel J."/>
        </authorList>
    </citation>
    <scope>NUCLEOTIDE SEQUENCE [LARGE SCALE GENOMIC DNA]</scope>
    <source>
        <strain evidence="2">ATCC BAA-1301 / DSM 18059 / JW/NM-WN-LF</strain>
    </source>
</reference>
<dbReference type="eggNOG" id="ENOG5032BT5">
    <property type="taxonomic scope" value="Bacteria"/>
</dbReference>
<dbReference type="Proteomes" id="UP000001683">
    <property type="component" value="Chromosome"/>
</dbReference>
<accession>B2A3M2</accession>
<reference evidence="1 2" key="2">
    <citation type="journal article" date="2011" name="J. Bacteriol.">
        <title>Complete genome sequence of the anaerobic, halophilic alkalithermophile Natranaerobius thermophilus JW/NM-WN-LF.</title>
        <authorList>
            <person name="Zhao B."/>
            <person name="Mesbah N.M."/>
            <person name="Dalin E."/>
            <person name="Goodwin L."/>
            <person name="Nolan M."/>
            <person name="Pitluck S."/>
            <person name="Chertkov O."/>
            <person name="Brettin T.S."/>
            <person name="Han J."/>
            <person name="Larimer F.W."/>
            <person name="Land M.L."/>
            <person name="Hauser L."/>
            <person name="Kyrpides N."/>
            <person name="Wiegel J."/>
        </authorList>
    </citation>
    <scope>NUCLEOTIDE SEQUENCE [LARGE SCALE GENOMIC DNA]</scope>
    <source>
        <strain evidence="2">ATCC BAA-1301 / DSM 18059 / JW/NM-WN-LF</strain>
    </source>
</reference>
<sequence>MAKKWTNDEIKLLKKLYPRASKTELEQTFNRSMAAITFKANNLNLKRQKYWTKKEEDLLKKYYPEISDEELSELLERSVASIRNKASRLNLKKNTNQNPSKPWSKMEVEKLKRLYPTTDSRELERIFNRSMNAIRNKAFQLNIKKMPNKKGPK</sequence>
<dbReference type="InParanoid" id="B2A3M2"/>
<dbReference type="HOGENOM" id="CLU_1711281_0_0_9"/>
<keyword evidence="2" id="KW-1185">Reference proteome</keyword>
<dbReference type="AlphaFoldDB" id="B2A3M2"/>
<protein>
    <submittedName>
        <fullName evidence="1">Uncharacterized protein</fullName>
    </submittedName>
</protein>
<name>B2A3M2_NATTJ</name>
<dbReference type="KEGG" id="nth:Nther_0049"/>
<organism evidence="1 2">
    <name type="scientific">Natranaerobius thermophilus (strain ATCC BAA-1301 / DSM 18059 / JW/NM-WN-LF)</name>
    <dbReference type="NCBI Taxonomy" id="457570"/>
    <lineage>
        <taxon>Bacteria</taxon>
        <taxon>Bacillati</taxon>
        <taxon>Bacillota</taxon>
        <taxon>Clostridia</taxon>
        <taxon>Natranaerobiales</taxon>
        <taxon>Natranaerobiaceae</taxon>
        <taxon>Natranaerobius</taxon>
    </lineage>
</organism>
<evidence type="ECO:0000313" key="1">
    <source>
        <dbReference type="EMBL" id="ACB83648.1"/>
    </source>
</evidence>
<gene>
    <name evidence="1" type="ordered locus">Nther_0049</name>
</gene>
<dbReference type="RefSeq" id="WP_012446539.1">
    <property type="nucleotide sequence ID" value="NC_010718.1"/>
</dbReference>
<proteinExistence type="predicted"/>
<evidence type="ECO:0000313" key="2">
    <source>
        <dbReference type="Proteomes" id="UP000001683"/>
    </source>
</evidence>
<dbReference type="OrthoDB" id="9802848at2"/>
<dbReference type="EMBL" id="CP001034">
    <property type="protein sequence ID" value="ACB83648.1"/>
    <property type="molecule type" value="Genomic_DNA"/>
</dbReference>